<keyword evidence="2" id="KW-1185">Reference proteome</keyword>
<sequence length="354" mass="39057">MSGETTTLWDGMIRLPRRLFGQASDIVRVFELALLYLAALYLPKSWALVFADAAGSLISLSPLGGRTRQWMRSTFPAAEDTDKLAREWLRRPFRDHVVVTRIAENRETADQWRVEQRNPPAILREPGKSVLIVIGHFSRQAVAAVFSPLACPKKLVSVVAPVEQGTHDARALRIRVQLGEMVKAIRRLRNDDVEVVEVSGRSVATRLLHSLREPDKVMIISADVPWPKGRSAGHERPFAGHSSQNFALGGARLSRLAQCPIVMCVPFLDGDRIVLEWSDPLMPAAAGDADSDVRVTNEMLDTIERAVGERPGQYVLAVGHDRYWDPKTGTWQMPVAETVAAPAPAKAAEAATIV</sequence>
<evidence type="ECO:0000313" key="1">
    <source>
        <dbReference type="EMBL" id="QGZ97091.1"/>
    </source>
</evidence>
<gene>
    <name evidence="1" type="ORF">DSM104635_03957</name>
</gene>
<dbReference type="RefSeq" id="WP_158767916.1">
    <property type="nucleotide sequence ID" value="NZ_CP047045.1"/>
</dbReference>
<name>A0A6I6MSG4_9CAUL</name>
<evidence type="ECO:0000313" key="2">
    <source>
        <dbReference type="Proteomes" id="UP000431269"/>
    </source>
</evidence>
<proteinExistence type="predicted"/>
<keyword evidence="1" id="KW-0808">Transferase</keyword>
<dbReference type="GO" id="GO:0016746">
    <property type="term" value="F:acyltransferase activity"/>
    <property type="evidence" value="ECO:0007669"/>
    <property type="project" value="UniProtKB-KW"/>
</dbReference>
<dbReference type="Proteomes" id="UP000431269">
    <property type="component" value="Chromosome"/>
</dbReference>
<dbReference type="KEGG" id="tsv:DSM104635_03957"/>
<keyword evidence="1" id="KW-0012">Acyltransferase</keyword>
<organism evidence="1 2">
    <name type="scientific">Terricaulis silvestris</name>
    <dbReference type="NCBI Taxonomy" id="2686094"/>
    <lineage>
        <taxon>Bacteria</taxon>
        <taxon>Pseudomonadati</taxon>
        <taxon>Pseudomonadota</taxon>
        <taxon>Alphaproteobacteria</taxon>
        <taxon>Caulobacterales</taxon>
        <taxon>Caulobacteraceae</taxon>
        <taxon>Terricaulis</taxon>
    </lineage>
</organism>
<accession>A0A6I6MSG4</accession>
<dbReference type="AlphaFoldDB" id="A0A6I6MSG4"/>
<protein>
    <submittedName>
        <fullName evidence="1">Lauroyl/myristoyl acyltransferase</fullName>
    </submittedName>
</protein>
<reference evidence="2" key="1">
    <citation type="submission" date="2019-12" db="EMBL/GenBank/DDBJ databases">
        <title>Complete genome of Terracaulis silvestris 0127_4.</title>
        <authorList>
            <person name="Vieira S."/>
            <person name="Riedel T."/>
            <person name="Sproer C."/>
            <person name="Pascual J."/>
            <person name="Boedeker C."/>
            <person name="Overmann J."/>
        </authorList>
    </citation>
    <scope>NUCLEOTIDE SEQUENCE [LARGE SCALE GENOMIC DNA]</scope>
    <source>
        <strain evidence="2">0127_4</strain>
    </source>
</reference>
<dbReference type="EMBL" id="CP047045">
    <property type="protein sequence ID" value="QGZ97091.1"/>
    <property type="molecule type" value="Genomic_DNA"/>
</dbReference>